<dbReference type="PANTHER" id="PTHR47331:SF6">
    <property type="entry name" value="DOUBLECORTIN DOMAIN-CONTAINING PROTEIN"/>
    <property type="match status" value="1"/>
</dbReference>
<feature type="region of interest" description="Disordered" evidence="1">
    <location>
        <begin position="290"/>
        <end position="329"/>
    </location>
</feature>
<dbReference type="OrthoDB" id="10068969at2759"/>
<organism evidence="2 3">
    <name type="scientific">Paramuricea clavata</name>
    <name type="common">Red gorgonian</name>
    <name type="synonym">Violescent sea-whip</name>
    <dbReference type="NCBI Taxonomy" id="317549"/>
    <lineage>
        <taxon>Eukaryota</taxon>
        <taxon>Metazoa</taxon>
        <taxon>Cnidaria</taxon>
        <taxon>Anthozoa</taxon>
        <taxon>Octocorallia</taxon>
        <taxon>Malacalcyonacea</taxon>
        <taxon>Plexauridae</taxon>
        <taxon>Paramuricea</taxon>
    </lineage>
</organism>
<proteinExistence type="predicted"/>
<evidence type="ECO:0000313" key="3">
    <source>
        <dbReference type="Proteomes" id="UP001152795"/>
    </source>
</evidence>
<name>A0A7D9H985_PARCT</name>
<evidence type="ECO:0000256" key="1">
    <source>
        <dbReference type="SAM" id="MobiDB-lite"/>
    </source>
</evidence>
<sequence>MKSYIDFMARRELIANKIEKFDDQPGNYHVWKESFQNMIRHVNITPSEELSLITEHTTKNSKKLVQQLRSAYIKNPAKGVIGVWKKLDERFGTSIVITKAYLDKLTDFPKIDYKDARKLQELGDLLLELQCAKSDGSLPGRWQRHAFRYKTDHGVEYPPFEEFSKFVQNLALERNDPNLTLEVLGKENHQSRNLGSRQRQTYKTEIADEEESRRKNLTCDPIRWCVLHEKPHRLAKCRAFRGKSLEDRKNLLRKNRICFRCVASTTHVAKDCRSTVKCLECQSDKHLTIMHAGKSPEQKEPEVKDPNADNRQSRDPPSHGGENEATAKRTELCGNEHGGRSCSKICLANIYSKTHPEKKIKAYVVIDDQSNCTLAKPKLFDLLSIDGEATSYTLKTCAGKSKLEGRCAKNLVIESLDGRKTHKLPPVIECDAIPDSTEEIPTPAVGRAHPHLREIADKIPEIDPEADILLLVGRNVPQLHKVYESRNGKGASPWAQRLDLGWVILGKVCLDGAHQPDDVSSYKTHILPNGRPSILEPCPNALIVKQPPEYESNFKGKETFSNGYFDDGLAKNVFVRTEKDDKPGMSVEDRKFVDIMERNLEKNDAGNWTAPLPFRREVITLPESRGEAYKRLKSTRKTLDRNPIMKQHYFAFMKNLFDKGHAEPVPPQNLTLLKPCCRQAIDLLKRTQAMLATGNLRLHKISSNDPKVTDAFPPDDRAADLRDLDLNHVNAPVQRSLGVSWDLTADAFTFTVKVENKPFTKRGVLSIINSLYDPLGIAAPVLIQGKCLLRGMTEQLKEKQLEEWDLPLPQELKAVWDEWCQSLIELQRLKLTRPYTTALDKASHIELHTFGDASVQGIAVVSYLKITQPDGRIEVSFVFGKAKLAPPHATTIPRLELCAAVLAVEITDMILNERVVHPDRVIYHSDSKVVLGYIANKTRRFYVYVTNRVERIRKSSSPSQWCYVSTQHNPADLATRPIKAKDLESSMWLHGPQFLYQQSQSEPEGTPPNLTVVQPDDPEVRPELKTLSTTVGKVTHLETHRFSRFSEWSRLVRAIIYLITFVRRFRMNRARKGIARRKESPPIEQSISSILDTRRQAEIVIIKSLQKEAYGEEIECIQHKKKMAKASVLLKLSPIIDPQGLLCVGGRLERGELLTNEEKHPVILPGQHYVTTLVVEHLHHEIKHQGRYFTQGIIRAKGYWIIGGKRLVNRKRLALGKAFRLTKFETSVIENVVAVPVFVAKPRAKFLTVQMPDKQLLFKLVHAMEMSSL</sequence>
<gene>
    <name evidence="2" type="ORF">PACLA_8A004907</name>
</gene>
<evidence type="ECO:0000313" key="2">
    <source>
        <dbReference type="EMBL" id="CAB3978844.1"/>
    </source>
</evidence>
<reference evidence="2" key="1">
    <citation type="submission" date="2020-04" db="EMBL/GenBank/DDBJ databases">
        <authorList>
            <person name="Alioto T."/>
            <person name="Alioto T."/>
            <person name="Gomez Garrido J."/>
        </authorList>
    </citation>
    <scope>NUCLEOTIDE SEQUENCE</scope>
    <source>
        <strain evidence="2">A484AB</strain>
    </source>
</reference>
<keyword evidence="3" id="KW-1185">Reference proteome</keyword>
<dbReference type="InterPro" id="IPR008042">
    <property type="entry name" value="Retrotrans_Pao"/>
</dbReference>
<accession>A0A7D9H985</accession>
<dbReference type="EMBL" id="CACRXK020000146">
    <property type="protein sequence ID" value="CAB3978844.1"/>
    <property type="molecule type" value="Genomic_DNA"/>
</dbReference>
<dbReference type="PANTHER" id="PTHR47331">
    <property type="entry name" value="PHD-TYPE DOMAIN-CONTAINING PROTEIN"/>
    <property type="match status" value="1"/>
</dbReference>
<dbReference type="AlphaFoldDB" id="A0A7D9H985"/>
<protein>
    <submittedName>
        <fullName evidence="2">Uncharacterized protein</fullName>
    </submittedName>
</protein>
<feature type="compositionally biased region" description="Basic and acidic residues" evidence="1">
    <location>
        <begin position="294"/>
        <end position="329"/>
    </location>
</feature>
<dbReference type="Proteomes" id="UP001152795">
    <property type="component" value="Unassembled WGS sequence"/>
</dbReference>
<dbReference type="Pfam" id="PF05380">
    <property type="entry name" value="Peptidase_A17"/>
    <property type="match status" value="1"/>
</dbReference>
<comment type="caution">
    <text evidence="2">The sequence shown here is derived from an EMBL/GenBank/DDBJ whole genome shotgun (WGS) entry which is preliminary data.</text>
</comment>